<feature type="region of interest" description="Disordered" evidence="1">
    <location>
        <begin position="224"/>
        <end position="244"/>
    </location>
</feature>
<dbReference type="Proteomes" id="UP001150266">
    <property type="component" value="Unassembled WGS sequence"/>
</dbReference>
<dbReference type="Gene3D" id="1.10.510.10">
    <property type="entry name" value="Transferase(Phosphotransferase) domain 1"/>
    <property type="match status" value="1"/>
</dbReference>
<feature type="compositionally biased region" description="Polar residues" evidence="1">
    <location>
        <begin position="422"/>
        <end position="433"/>
    </location>
</feature>
<evidence type="ECO:0000259" key="2">
    <source>
        <dbReference type="Pfam" id="PF17667"/>
    </source>
</evidence>
<evidence type="ECO:0000256" key="1">
    <source>
        <dbReference type="SAM" id="MobiDB-lite"/>
    </source>
</evidence>
<dbReference type="SUPFAM" id="SSF56112">
    <property type="entry name" value="Protein kinase-like (PK-like)"/>
    <property type="match status" value="1"/>
</dbReference>
<feature type="region of interest" description="Disordered" evidence="1">
    <location>
        <begin position="393"/>
        <end position="433"/>
    </location>
</feature>
<dbReference type="InterPro" id="IPR011009">
    <property type="entry name" value="Kinase-like_dom_sf"/>
</dbReference>
<keyword evidence="4" id="KW-1185">Reference proteome</keyword>
<accession>A0A9W9DM44</accession>
<dbReference type="InterPro" id="IPR040976">
    <property type="entry name" value="Pkinase_fungal"/>
</dbReference>
<dbReference type="EMBL" id="JAOTPV010000014">
    <property type="protein sequence ID" value="KAJ4475571.1"/>
    <property type="molecule type" value="Genomic_DNA"/>
</dbReference>
<organism evidence="3 4">
    <name type="scientific">Lentinula aciculospora</name>
    <dbReference type="NCBI Taxonomy" id="153920"/>
    <lineage>
        <taxon>Eukaryota</taxon>
        <taxon>Fungi</taxon>
        <taxon>Dikarya</taxon>
        <taxon>Basidiomycota</taxon>
        <taxon>Agaricomycotina</taxon>
        <taxon>Agaricomycetes</taxon>
        <taxon>Agaricomycetidae</taxon>
        <taxon>Agaricales</taxon>
        <taxon>Marasmiineae</taxon>
        <taxon>Omphalotaceae</taxon>
        <taxon>Lentinula</taxon>
    </lineage>
</organism>
<feature type="domain" description="Fungal-type protein kinase" evidence="2">
    <location>
        <begin position="24"/>
        <end position="270"/>
    </location>
</feature>
<feature type="compositionally biased region" description="Polar residues" evidence="1">
    <location>
        <begin position="232"/>
        <end position="243"/>
    </location>
</feature>
<evidence type="ECO:0000313" key="4">
    <source>
        <dbReference type="Proteomes" id="UP001150266"/>
    </source>
</evidence>
<dbReference type="Pfam" id="PF17667">
    <property type="entry name" value="Pkinase_fungal"/>
    <property type="match status" value="1"/>
</dbReference>
<evidence type="ECO:0000313" key="3">
    <source>
        <dbReference type="EMBL" id="KAJ4475571.1"/>
    </source>
</evidence>
<name>A0A9W9DM44_9AGAR</name>
<gene>
    <name evidence="3" type="ORF">J3R30DRAFT_3405839</name>
</gene>
<proteinExistence type="predicted"/>
<sequence length="464" mass="53112">MYTETNMKFYTTLEVLADAAAESPLGRATRVWKVTDDAGNAHVLKDVWLDSNRMEEHSIQQAILEDVQCMKNGQRFVEVLKNYMFTPIAYGKVCIDNVEDDTTEVMLDGYNPAELVTVPLITPAPTATAKSRSMGLSTPTVGDTLYHLPRYHYRILFEEYATTIYEEQSLDDIFHAIAEVIKALWIIHMAGWVHRDVSGGNIYWYDKRQKGLIGDFEYAKRRTDSNKHDVRTANNRPVTASTHPSPPGNIVPFYHNPLHDLESVWCIIIYFLFFNEDAESLSTAPETRQHEMDRLFNGQLENMPLNFLKGPEGLHGAKRYLSSTFGHVLDLLEDFRTCLKTACRQSEKNHPLKIDELHCCIHNLLLDPVLQNPTYMERLWTIKLFPVKVTAPKRKGDTEVDERPGKRSRTSVSNEINRRKSASQSGKRNGNTSRLTLRALGKCRCCVPPNQEVEIEPAFLHYYM</sequence>
<feature type="compositionally biased region" description="Basic and acidic residues" evidence="1">
    <location>
        <begin position="394"/>
        <end position="405"/>
    </location>
</feature>
<dbReference type="AlphaFoldDB" id="A0A9W9DM44"/>
<protein>
    <recommendedName>
        <fullName evidence="2">Fungal-type protein kinase domain-containing protein</fullName>
    </recommendedName>
</protein>
<comment type="caution">
    <text evidence="3">The sequence shown here is derived from an EMBL/GenBank/DDBJ whole genome shotgun (WGS) entry which is preliminary data.</text>
</comment>
<reference evidence="3" key="1">
    <citation type="submission" date="2022-08" db="EMBL/GenBank/DDBJ databases">
        <title>A Global Phylogenomic Analysis of the Shiitake Genus Lentinula.</title>
        <authorList>
            <consortium name="DOE Joint Genome Institute"/>
            <person name="Sierra-Patev S."/>
            <person name="Min B."/>
            <person name="Naranjo-Ortiz M."/>
            <person name="Looney B."/>
            <person name="Konkel Z."/>
            <person name="Slot J.C."/>
            <person name="Sakamoto Y."/>
            <person name="Steenwyk J.L."/>
            <person name="Rokas A."/>
            <person name="Carro J."/>
            <person name="Camarero S."/>
            <person name="Ferreira P."/>
            <person name="Molpeceres G."/>
            <person name="Ruiz-Duenas F.J."/>
            <person name="Serrano A."/>
            <person name="Henrissat B."/>
            <person name="Drula E."/>
            <person name="Hughes K.W."/>
            <person name="Mata J.L."/>
            <person name="Ishikawa N.K."/>
            <person name="Vargas-Isla R."/>
            <person name="Ushijima S."/>
            <person name="Smith C.A."/>
            <person name="Ahrendt S."/>
            <person name="Andreopoulos W."/>
            <person name="He G."/>
            <person name="Labutti K."/>
            <person name="Lipzen A."/>
            <person name="Ng V."/>
            <person name="Riley R."/>
            <person name="Sandor L."/>
            <person name="Barry K."/>
            <person name="Martinez A.T."/>
            <person name="Xiao Y."/>
            <person name="Gibbons J.G."/>
            <person name="Terashima K."/>
            <person name="Grigoriev I.V."/>
            <person name="Hibbett D.S."/>
        </authorList>
    </citation>
    <scope>NUCLEOTIDE SEQUENCE</scope>
    <source>
        <strain evidence="3">JLM2183</strain>
    </source>
</reference>
<dbReference type="OrthoDB" id="312874at2759"/>